<dbReference type="PANTHER" id="PTHR37829:SF3">
    <property type="entry name" value="PROTEIN JAYE-RELATED"/>
    <property type="match status" value="1"/>
</dbReference>
<evidence type="ECO:0000256" key="1">
    <source>
        <dbReference type="ARBA" id="ARBA00038087"/>
    </source>
</evidence>
<gene>
    <name evidence="5" type="ORF">INF28_04935</name>
</gene>
<dbReference type="Pfam" id="PF26078">
    <property type="entry name" value="Baseplate_J_M"/>
    <property type="match status" value="1"/>
</dbReference>
<comment type="similarity">
    <text evidence="1">Belongs to the Mu gp47/PBSX XkdT family.</text>
</comment>
<dbReference type="EMBL" id="JADCKB010000008">
    <property type="protein sequence ID" value="MBE5039807.1"/>
    <property type="molecule type" value="Genomic_DNA"/>
</dbReference>
<feature type="domain" description="Baseplate protein J-like barrel" evidence="2">
    <location>
        <begin position="82"/>
        <end position="161"/>
    </location>
</feature>
<evidence type="ECO:0000313" key="5">
    <source>
        <dbReference type="EMBL" id="MBE5039807.1"/>
    </source>
</evidence>
<dbReference type="PANTHER" id="PTHR37829">
    <property type="entry name" value="PHAGE-LIKE ELEMENT PBSX PROTEIN XKDT"/>
    <property type="match status" value="1"/>
</dbReference>
<proteinExistence type="inferred from homology"/>
<sequence>MTQQEILSRLLSEVSDEFDKSAGSFFYDAQKPVAMELEGIYADMESILKNGFALTASGTYLDSKVAEQGLTRKGAVSATVLLTIKGSPGAKVSVGDKAASDALVFSIMENAVLDSSGLAVVQAQCDAFGKIGNVPIGAVNRFPVTLPGLVSVTNEEAASGGFDEETDDELRERYFEKVSLPATSGSKYHYVMWAKEVSGVGDAKCLPLWNGNGTVKVVIINADKGAASSELISAVKQHIEESRPIGAEVTVESAVPLVVNVSVSLVLANGVDTQTAKEKISESIAKYIKKNAFANAYISYAQIGGCILDCSEVLDYSNLKINGGMENIEIAETQVPALGVVTIEE</sequence>
<dbReference type="Pfam" id="PF26079">
    <property type="entry name" value="Baseplate_J_C"/>
    <property type="match status" value="1"/>
</dbReference>
<evidence type="ECO:0000259" key="4">
    <source>
        <dbReference type="Pfam" id="PF26079"/>
    </source>
</evidence>
<dbReference type="InterPro" id="IPR006949">
    <property type="entry name" value="Barrel_Baseplate_J-like"/>
</dbReference>
<evidence type="ECO:0000313" key="6">
    <source>
        <dbReference type="Proteomes" id="UP000806542"/>
    </source>
</evidence>
<dbReference type="Proteomes" id="UP000806542">
    <property type="component" value="Unassembled WGS sequence"/>
</dbReference>
<reference evidence="5" key="1">
    <citation type="submission" date="2020-10" db="EMBL/GenBank/DDBJ databases">
        <title>ChiBAC.</title>
        <authorList>
            <person name="Zenner C."/>
            <person name="Hitch T.C.A."/>
            <person name="Clavel T."/>
        </authorList>
    </citation>
    <scope>NUCLEOTIDE SEQUENCE</scope>
    <source>
        <strain evidence="5">DSM 107454</strain>
    </source>
</reference>
<name>A0A9D5R8C1_9FIRM</name>
<feature type="domain" description="Baseplate J-like central" evidence="3">
    <location>
        <begin position="182"/>
        <end position="252"/>
    </location>
</feature>
<dbReference type="InterPro" id="IPR052399">
    <property type="entry name" value="Phage_Baseplate_Assmbl_Protein"/>
</dbReference>
<accession>A0A9D5R8C1</accession>
<dbReference type="InterPro" id="IPR058530">
    <property type="entry name" value="Baseplate_J-like_C"/>
</dbReference>
<dbReference type="InterPro" id="IPR058531">
    <property type="entry name" value="Baseplate_J_M"/>
</dbReference>
<organism evidence="5 6">
    <name type="scientific">Ructibacterium gallinarum</name>
    <dbReference type="NCBI Taxonomy" id="2779355"/>
    <lineage>
        <taxon>Bacteria</taxon>
        <taxon>Bacillati</taxon>
        <taxon>Bacillota</taxon>
        <taxon>Clostridia</taxon>
        <taxon>Eubacteriales</taxon>
        <taxon>Oscillospiraceae</taxon>
        <taxon>Ructibacterium</taxon>
    </lineage>
</organism>
<dbReference type="Pfam" id="PF04865">
    <property type="entry name" value="Baseplate_J"/>
    <property type="match status" value="1"/>
</dbReference>
<evidence type="ECO:0000259" key="3">
    <source>
        <dbReference type="Pfam" id="PF26078"/>
    </source>
</evidence>
<evidence type="ECO:0000259" key="2">
    <source>
        <dbReference type="Pfam" id="PF04865"/>
    </source>
</evidence>
<keyword evidence="6" id="KW-1185">Reference proteome</keyword>
<feature type="domain" description="Baseplate J-like C-terminal" evidence="4">
    <location>
        <begin position="259"/>
        <end position="343"/>
    </location>
</feature>
<comment type="caution">
    <text evidence="5">The sequence shown here is derived from an EMBL/GenBank/DDBJ whole genome shotgun (WGS) entry which is preliminary data.</text>
</comment>
<protein>
    <submittedName>
        <fullName evidence="5">Baseplate J/gp47 family protein</fullName>
    </submittedName>
</protein>
<dbReference type="RefSeq" id="WP_177657908.1">
    <property type="nucleotide sequence ID" value="NZ_JADCKB010000008.1"/>
</dbReference>
<dbReference type="AlphaFoldDB" id="A0A9D5R8C1"/>